<sequence>MARAASPAVSIPRLSVHIPGRLYAFSILIGDKTTLYVRRSVQVDLFSGEYVTVGEYIRKYGFTQTGWSIEEDVTYDGGTVEATIYELTHDQLKGAA</sequence>
<protein>
    <submittedName>
        <fullName evidence="1">Uncharacterized protein</fullName>
    </submittedName>
</protein>
<evidence type="ECO:0000313" key="2">
    <source>
        <dbReference type="Proteomes" id="UP000317635"/>
    </source>
</evidence>
<dbReference type="Proteomes" id="UP000317635">
    <property type="component" value="Segment"/>
</dbReference>
<proteinExistence type="predicted"/>
<name>A0A514U2H7_9CAUD</name>
<gene>
    <name evidence="1" type="primary">67</name>
    <name evidence="1" type="ORF">SEA_ZOLITA_67</name>
</gene>
<dbReference type="EMBL" id="MN096372">
    <property type="protein sequence ID" value="QDK03150.1"/>
    <property type="molecule type" value="Genomic_DNA"/>
</dbReference>
<dbReference type="KEGG" id="vg:64868730"/>
<organism evidence="1 2">
    <name type="scientific">Mycobacterium phage Zolita</name>
    <dbReference type="NCBI Taxonomy" id="2593355"/>
    <lineage>
        <taxon>Viruses</taxon>
        <taxon>Duplodnaviria</taxon>
        <taxon>Heunggongvirae</taxon>
        <taxon>Uroviricota</taxon>
        <taxon>Caudoviricetes</taxon>
        <taxon>Benedictvirus</taxon>
        <taxon>Benedictvirus zolita</taxon>
    </lineage>
</organism>
<keyword evidence="2" id="KW-1185">Reference proteome</keyword>
<accession>A0A514U2H7</accession>
<dbReference type="GeneID" id="64868730"/>
<reference evidence="1 2" key="1">
    <citation type="submission" date="2019-06" db="EMBL/GenBank/DDBJ databases">
        <authorList>
            <person name="Agostino C.J."/>
            <person name="Dionne E.N."/>
            <person name="Schmitt O.J."/>
            <person name="Otalvaro S."/>
            <person name="Cornely K."/>
            <person name="Butela K.A."/>
            <person name="Garlena R.A."/>
            <person name="Russell D.A."/>
            <person name="Pope W.H."/>
            <person name="Jacobs-Sera D."/>
            <person name="Hatfull G.F."/>
        </authorList>
    </citation>
    <scope>NUCLEOTIDE SEQUENCE [LARGE SCALE GENOMIC DNA]</scope>
</reference>
<evidence type="ECO:0000313" key="1">
    <source>
        <dbReference type="EMBL" id="QDK03150.1"/>
    </source>
</evidence>
<dbReference type="RefSeq" id="YP_010060863.1">
    <property type="nucleotide sequence ID" value="NC_054776.1"/>
</dbReference>